<dbReference type="InterPro" id="IPR018488">
    <property type="entry name" value="cNMP-bd_CS"/>
</dbReference>
<dbReference type="Pfam" id="PF00027">
    <property type="entry name" value="cNMP_binding"/>
    <property type="match status" value="1"/>
</dbReference>
<dbReference type="GO" id="GO:0004862">
    <property type="term" value="F:cAMP-dependent protein kinase inhibitor activity"/>
    <property type="evidence" value="ECO:0007669"/>
    <property type="project" value="TreeGrafter"/>
</dbReference>
<dbReference type="InterPro" id="IPR000595">
    <property type="entry name" value="cNMP-bd_dom"/>
</dbReference>
<dbReference type="GO" id="GO:0034236">
    <property type="term" value="F:protein kinase A catalytic subunit binding"/>
    <property type="evidence" value="ECO:0007669"/>
    <property type="project" value="TreeGrafter"/>
</dbReference>
<keyword evidence="2" id="KW-0116">cAMP-binding</keyword>
<name>A0A8C2R0U0_CAPHI</name>
<dbReference type="PANTHER" id="PTHR11635">
    <property type="entry name" value="CAMP-DEPENDENT PROTEIN KINASE REGULATORY CHAIN"/>
    <property type="match status" value="1"/>
</dbReference>
<dbReference type="GO" id="GO:0005952">
    <property type="term" value="C:cAMP-dependent protein kinase complex"/>
    <property type="evidence" value="ECO:0007669"/>
    <property type="project" value="InterPro"/>
</dbReference>
<keyword evidence="2" id="KW-0547">Nucleotide-binding</keyword>
<comment type="similarity">
    <text evidence="1">Belongs to the cAMP-dependent kinase regulatory chain family.</text>
</comment>
<dbReference type="SUPFAM" id="SSF51206">
    <property type="entry name" value="cAMP-binding domain-like"/>
    <property type="match status" value="1"/>
</dbReference>
<dbReference type="PRINTS" id="PR00103">
    <property type="entry name" value="CAMPKINASE"/>
</dbReference>
<proteinExistence type="inferred from homology"/>
<evidence type="ECO:0000256" key="3">
    <source>
        <dbReference type="ARBA" id="ARBA00023149"/>
    </source>
</evidence>
<dbReference type="PROSITE" id="PS00888">
    <property type="entry name" value="CNMP_BINDING_1"/>
    <property type="match status" value="1"/>
</dbReference>
<evidence type="ECO:0000259" key="4">
    <source>
        <dbReference type="PROSITE" id="PS50042"/>
    </source>
</evidence>
<accession>A0A8C2R0U0</accession>
<dbReference type="GO" id="GO:0005829">
    <property type="term" value="C:cytosol"/>
    <property type="evidence" value="ECO:0007669"/>
    <property type="project" value="TreeGrafter"/>
</dbReference>
<dbReference type="Ensembl" id="ENSCHIT00010030697.1">
    <property type="protein sequence ID" value="ENSCHIP00010021792.1"/>
    <property type="gene ID" value="ENSCHIG00010016081.1"/>
</dbReference>
<dbReference type="GO" id="GO:0030552">
    <property type="term" value="F:cAMP binding"/>
    <property type="evidence" value="ECO:0007669"/>
    <property type="project" value="UniProtKB-KW"/>
</dbReference>
<reference evidence="5" key="1">
    <citation type="submission" date="2019-03" db="EMBL/GenBank/DDBJ databases">
        <title>Genome sequencing and reference-guided assembly of Black Bengal Goat (Capra hircus).</title>
        <authorList>
            <person name="Siddiki A.Z."/>
            <person name="Baten A."/>
            <person name="Billah M."/>
            <person name="Alam M.A.U."/>
            <person name="Shawrob K.S.M."/>
            <person name="Saha S."/>
            <person name="Chowdhury M."/>
            <person name="Rahman A.H."/>
            <person name="Stear M."/>
            <person name="Miah G."/>
            <person name="Das G.B."/>
            <person name="Hossain M.M."/>
            <person name="Kumkum M."/>
            <person name="Islam M.S."/>
            <person name="Mollah A.M."/>
            <person name="Ahsan A."/>
            <person name="Tusar F."/>
            <person name="Khan M.K.I."/>
        </authorList>
    </citation>
    <scope>NUCLEOTIDE SEQUENCE [LARGE SCALE GENOMIC DNA]</scope>
</reference>
<dbReference type="PANTHER" id="PTHR11635:SF126">
    <property type="entry name" value="CAMP-DEPENDENT PROTEIN KINASE TYPE I-BETA REGULATORY SUBUNIT"/>
    <property type="match status" value="1"/>
</dbReference>
<organism evidence="5">
    <name type="scientific">Capra hircus</name>
    <name type="common">Goat</name>
    <dbReference type="NCBI Taxonomy" id="9925"/>
    <lineage>
        <taxon>Eukaryota</taxon>
        <taxon>Metazoa</taxon>
        <taxon>Chordata</taxon>
        <taxon>Craniata</taxon>
        <taxon>Vertebrata</taxon>
        <taxon>Euteleostomi</taxon>
        <taxon>Mammalia</taxon>
        <taxon>Eutheria</taxon>
        <taxon>Laurasiatheria</taxon>
        <taxon>Artiodactyla</taxon>
        <taxon>Ruminantia</taxon>
        <taxon>Pecora</taxon>
        <taxon>Bovidae</taxon>
        <taxon>Caprinae</taxon>
        <taxon>Capra</taxon>
    </lineage>
</organism>
<dbReference type="PROSITE" id="PS50042">
    <property type="entry name" value="CNMP_BINDING_3"/>
    <property type="match status" value="1"/>
</dbReference>
<evidence type="ECO:0000313" key="5">
    <source>
        <dbReference type="Ensembl" id="ENSCHIP00010021792.1"/>
    </source>
</evidence>
<dbReference type="Gene3D" id="2.60.120.10">
    <property type="entry name" value="Jelly Rolls"/>
    <property type="match status" value="1"/>
</dbReference>
<feature type="domain" description="Cyclic nucleotide-binding" evidence="4">
    <location>
        <begin position="12"/>
        <end position="116"/>
    </location>
</feature>
<dbReference type="AlphaFoldDB" id="A0A8C2R0U0"/>
<evidence type="ECO:0000256" key="1">
    <source>
        <dbReference type="ARBA" id="ARBA00005753"/>
    </source>
</evidence>
<evidence type="ECO:0000256" key="2">
    <source>
        <dbReference type="ARBA" id="ARBA00022566"/>
    </source>
</evidence>
<dbReference type="SMART" id="SM00100">
    <property type="entry name" value="cNMP"/>
    <property type="match status" value="1"/>
</dbReference>
<keyword evidence="3" id="KW-0114">cAMP</keyword>
<dbReference type="InterPro" id="IPR050503">
    <property type="entry name" value="cAMP-dep_PK_reg_su-like"/>
</dbReference>
<sequence>MAPTRHAFFCSDIFDAMFPVTHIAGETVIQQGDEGDNFYVIDQGEVQVYVNGEWVTSISEGGSFGELALIYGTPRAATVKAKTDLKLWGIDRDSYRRILMGSTLRKRRMYEEFLSKVSILGVCLPTRCARLGHTRAHRFRHALACADTHTCSHMQTCAHMCTHVHTHACLRACSAPPTHAHCACRRVGPRGHAHTHCRRLPLPLRAVCVHLSTIGAALPMLVCLEASHGPRCRVSLLTCLGVSSVGVPRSSHPGV</sequence>
<dbReference type="PROSITE" id="PS00889">
    <property type="entry name" value="CNMP_BINDING_2"/>
    <property type="match status" value="1"/>
</dbReference>
<dbReference type="InterPro" id="IPR018490">
    <property type="entry name" value="cNMP-bd_dom_sf"/>
</dbReference>
<protein>
    <recommendedName>
        <fullName evidence="4">Cyclic nucleotide-binding domain-containing protein</fullName>
    </recommendedName>
</protein>
<reference evidence="5" key="2">
    <citation type="submission" date="2025-08" db="UniProtKB">
        <authorList>
            <consortium name="Ensembl"/>
        </authorList>
    </citation>
    <scope>IDENTIFICATION</scope>
</reference>
<dbReference type="CDD" id="cd00038">
    <property type="entry name" value="CAP_ED"/>
    <property type="match status" value="1"/>
</dbReference>
<dbReference type="InterPro" id="IPR014710">
    <property type="entry name" value="RmlC-like_jellyroll"/>
</dbReference>